<accession>A0A3N4H4E1</accession>
<dbReference type="AlphaFoldDB" id="A0A3N4H4E1"/>
<dbReference type="Proteomes" id="UP000267536">
    <property type="component" value="Unassembled WGS sequence"/>
</dbReference>
<evidence type="ECO:0000256" key="1">
    <source>
        <dbReference type="SAM" id="Phobius"/>
    </source>
</evidence>
<keyword evidence="1" id="KW-0812">Transmembrane</keyword>
<organism evidence="2 3">
    <name type="scientific">Gordonia oryzae</name>
    <dbReference type="NCBI Taxonomy" id="2487349"/>
    <lineage>
        <taxon>Bacteria</taxon>
        <taxon>Bacillati</taxon>
        <taxon>Actinomycetota</taxon>
        <taxon>Actinomycetes</taxon>
        <taxon>Mycobacteriales</taxon>
        <taxon>Gordoniaceae</taxon>
        <taxon>Gordonia</taxon>
    </lineage>
</organism>
<evidence type="ECO:0000313" key="3">
    <source>
        <dbReference type="Proteomes" id="UP000267536"/>
    </source>
</evidence>
<comment type="caution">
    <text evidence="2">The sequence shown here is derived from an EMBL/GenBank/DDBJ whole genome shotgun (WGS) entry which is preliminary data.</text>
</comment>
<gene>
    <name evidence="2" type="ORF">EF294_02715</name>
</gene>
<keyword evidence="1" id="KW-1133">Transmembrane helix</keyword>
<proteinExistence type="predicted"/>
<sequence>MREWVGHRACDDAEGELTALRPQTLEYLVDGVSTSPAKVRVSEMMLPDVGFFNGHNIIHPVLVLTVWLMVGLGLCAIALRRQNDVGEDDELIDEVVGIDGSARSDSDGVGECIAAHDSVLHLSHGVGYVIEGSGYSSSGYSKAGDSISGTHADVGSA</sequence>
<dbReference type="EMBL" id="RKMH01000002">
    <property type="protein sequence ID" value="RPA65680.1"/>
    <property type="molecule type" value="Genomic_DNA"/>
</dbReference>
<keyword evidence="1" id="KW-0472">Membrane</keyword>
<keyword evidence="3" id="KW-1185">Reference proteome</keyword>
<feature type="transmembrane region" description="Helical" evidence="1">
    <location>
        <begin position="57"/>
        <end position="79"/>
    </location>
</feature>
<evidence type="ECO:0000313" key="2">
    <source>
        <dbReference type="EMBL" id="RPA65680.1"/>
    </source>
</evidence>
<protein>
    <submittedName>
        <fullName evidence="2">Uncharacterized protein</fullName>
    </submittedName>
</protein>
<name>A0A3N4H4E1_9ACTN</name>
<reference evidence="2 3" key="1">
    <citation type="submission" date="2018-11" db="EMBL/GenBank/DDBJ databases">
        <title>Draft genome sequence of Gordonia sp. RS15-1S isolated from rice stems.</title>
        <authorList>
            <person name="Muangham S."/>
        </authorList>
    </citation>
    <scope>NUCLEOTIDE SEQUENCE [LARGE SCALE GENOMIC DNA]</scope>
    <source>
        <strain evidence="2 3">RS15-1S</strain>
    </source>
</reference>